<dbReference type="GO" id="GO:0032259">
    <property type="term" value="P:methylation"/>
    <property type="evidence" value="ECO:0007669"/>
    <property type="project" value="UniProtKB-KW"/>
</dbReference>
<proteinExistence type="predicted"/>
<dbReference type="EMBL" id="CP044331">
    <property type="protein sequence ID" value="QGM97731.1"/>
    <property type="molecule type" value="Genomic_DNA"/>
</dbReference>
<dbReference type="PANTHER" id="PTHR43591">
    <property type="entry name" value="METHYLTRANSFERASE"/>
    <property type="match status" value="1"/>
</dbReference>
<dbReference type="SUPFAM" id="SSF53335">
    <property type="entry name" value="S-adenosyl-L-methionine-dependent methyltransferases"/>
    <property type="match status" value="1"/>
</dbReference>
<dbReference type="KEGG" id="mpar:F7D14_09790"/>
<evidence type="ECO:0000313" key="3">
    <source>
        <dbReference type="Proteomes" id="UP000422569"/>
    </source>
</evidence>
<dbReference type="InterPro" id="IPR041698">
    <property type="entry name" value="Methyltransf_25"/>
</dbReference>
<dbReference type="Proteomes" id="UP000422569">
    <property type="component" value="Chromosome"/>
</dbReference>
<reference evidence="2 3" key="1">
    <citation type="submission" date="2019-09" db="EMBL/GenBank/DDBJ databases">
        <title>Isolation and complete genome sequencing of Methylocystis species.</title>
        <authorList>
            <person name="Rumah B.L."/>
            <person name="Stead C.E."/>
            <person name="Stevens B.C."/>
            <person name="Minton N.P."/>
            <person name="Grosse-Honebrink A."/>
            <person name="Zhang Y."/>
        </authorList>
    </citation>
    <scope>NUCLEOTIDE SEQUENCE [LARGE SCALE GENOMIC DNA]</scope>
    <source>
        <strain evidence="2 3">BRCS2</strain>
    </source>
</reference>
<keyword evidence="2" id="KW-0489">Methyltransferase</keyword>
<dbReference type="Gene3D" id="3.40.50.150">
    <property type="entry name" value="Vaccinia Virus protein VP39"/>
    <property type="match status" value="1"/>
</dbReference>
<feature type="domain" description="Methyltransferase" evidence="1">
    <location>
        <begin position="84"/>
        <end position="175"/>
    </location>
</feature>
<dbReference type="InterPro" id="IPR029063">
    <property type="entry name" value="SAM-dependent_MTases_sf"/>
</dbReference>
<dbReference type="PANTHER" id="PTHR43591:SF110">
    <property type="entry name" value="RHODANESE DOMAIN-CONTAINING PROTEIN"/>
    <property type="match status" value="1"/>
</dbReference>
<accession>A0A6B8M488</accession>
<gene>
    <name evidence="2" type="ORF">F7D14_09790</name>
</gene>
<dbReference type="CDD" id="cd02440">
    <property type="entry name" value="AdoMet_MTases"/>
    <property type="match status" value="1"/>
</dbReference>
<keyword evidence="3" id="KW-1185">Reference proteome</keyword>
<name>A0A6B8M488_9HYPH</name>
<sequence length="281" mass="32022">MIPNGKALFNLQDDQQWLDLLIRSVTEPTIGGVEMPRFPHPDFQRKLVGSADGHALQEAYKFYKYFKAYSEALAMPLHPKTKALDFGCGWGRYTRMLWNDIDADSLYGVDVEPETLAVCKGVGSPGTFQRIDAQGPLPFDDNKFDLIIAYSVFSHLPKKLADYWMSELHRVARSGCVIAYTTEPRRFLDFILEIPSPPPTSWHHGLAKFKHMAPKLYQDFDENKFCYIPTSGGEGLDPNVYGDAIIPESYIRDVWGKYFKCFAYVDDPNQFWQAVVIGQKS</sequence>
<dbReference type="RefSeq" id="WP_016917788.1">
    <property type="nucleotide sequence ID" value="NZ_CP044331.1"/>
</dbReference>
<evidence type="ECO:0000259" key="1">
    <source>
        <dbReference type="Pfam" id="PF13649"/>
    </source>
</evidence>
<dbReference type="Pfam" id="PF13649">
    <property type="entry name" value="Methyltransf_25"/>
    <property type="match status" value="1"/>
</dbReference>
<keyword evidence="2" id="KW-0808">Transferase</keyword>
<evidence type="ECO:0000313" key="2">
    <source>
        <dbReference type="EMBL" id="QGM97731.1"/>
    </source>
</evidence>
<organism evidence="2 3">
    <name type="scientific">Methylocystis parvus</name>
    <dbReference type="NCBI Taxonomy" id="134"/>
    <lineage>
        <taxon>Bacteria</taxon>
        <taxon>Pseudomonadati</taxon>
        <taxon>Pseudomonadota</taxon>
        <taxon>Alphaproteobacteria</taxon>
        <taxon>Hyphomicrobiales</taxon>
        <taxon>Methylocystaceae</taxon>
        <taxon>Methylocystis</taxon>
    </lineage>
</organism>
<dbReference type="GO" id="GO:0008168">
    <property type="term" value="F:methyltransferase activity"/>
    <property type="evidence" value="ECO:0007669"/>
    <property type="project" value="UniProtKB-KW"/>
</dbReference>
<dbReference type="AlphaFoldDB" id="A0A6B8M488"/>
<protein>
    <submittedName>
        <fullName evidence="2">Class I SAM-dependent methyltransferase</fullName>
    </submittedName>
</protein>